<evidence type="ECO:0000256" key="2">
    <source>
        <dbReference type="SAM" id="MobiDB-lite"/>
    </source>
</evidence>
<dbReference type="AlphaFoldDB" id="A0A9P9JTH0"/>
<feature type="compositionally biased region" description="Polar residues" evidence="2">
    <location>
        <begin position="155"/>
        <end position="166"/>
    </location>
</feature>
<evidence type="ECO:0000256" key="1">
    <source>
        <dbReference type="SAM" id="Coils"/>
    </source>
</evidence>
<organism evidence="3 4">
    <name type="scientific">Fusarium redolens</name>
    <dbReference type="NCBI Taxonomy" id="48865"/>
    <lineage>
        <taxon>Eukaryota</taxon>
        <taxon>Fungi</taxon>
        <taxon>Dikarya</taxon>
        <taxon>Ascomycota</taxon>
        <taxon>Pezizomycotina</taxon>
        <taxon>Sordariomycetes</taxon>
        <taxon>Hypocreomycetidae</taxon>
        <taxon>Hypocreales</taxon>
        <taxon>Nectriaceae</taxon>
        <taxon>Fusarium</taxon>
        <taxon>Fusarium redolens species complex</taxon>
    </lineage>
</organism>
<dbReference type="RefSeq" id="XP_046041668.1">
    <property type="nucleotide sequence ID" value="XM_046201591.1"/>
</dbReference>
<accession>A0A9P9JTH0</accession>
<dbReference type="GeneID" id="70231545"/>
<reference evidence="3" key="1">
    <citation type="journal article" date="2021" name="Nat. Commun.">
        <title>Genetic determinants of endophytism in the Arabidopsis root mycobiome.</title>
        <authorList>
            <person name="Mesny F."/>
            <person name="Miyauchi S."/>
            <person name="Thiergart T."/>
            <person name="Pickel B."/>
            <person name="Atanasova L."/>
            <person name="Karlsson M."/>
            <person name="Huettel B."/>
            <person name="Barry K.W."/>
            <person name="Haridas S."/>
            <person name="Chen C."/>
            <person name="Bauer D."/>
            <person name="Andreopoulos W."/>
            <person name="Pangilinan J."/>
            <person name="LaButti K."/>
            <person name="Riley R."/>
            <person name="Lipzen A."/>
            <person name="Clum A."/>
            <person name="Drula E."/>
            <person name="Henrissat B."/>
            <person name="Kohler A."/>
            <person name="Grigoriev I.V."/>
            <person name="Martin F.M."/>
            <person name="Hacquard S."/>
        </authorList>
    </citation>
    <scope>NUCLEOTIDE SEQUENCE</scope>
    <source>
        <strain evidence="3">MPI-CAGE-AT-0023</strain>
    </source>
</reference>
<protein>
    <submittedName>
        <fullName evidence="3">Uncharacterized protein</fullName>
    </submittedName>
</protein>
<evidence type="ECO:0000313" key="3">
    <source>
        <dbReference type="EMBL" id="KAH7210897.1"/>
    </source>
</evidence>
<proteinExistence type="predicted"/>
<dbReference type="EMBL" id="JAGMUX010000031">
    <property type="protein sequence ID" value="KAH7210897.1"/>
    <property type="molecule type" value="Genomic_DNA"/>
</dbReference>
<keyword evidence="4" id="KW-1185">Reference proteome</keyword>
<name>A0A9P9JTH0_FUSRE</name>
<comment type="caution">
    <text evidence="3">The sequence shown here is derived from an EMBL/GenBank/DDBJ whole genome shotgun (WGS) entry which is preliminary data.</text>
</comment>
<dbReference type="Proteomes" id="UP000720189">
    <property type="component" value="Unassembled WGS sequence"/>
</dbReference>
<keyword evidence="1" id="KW-0175">Coiled coil</keyword>
<feature type="coiled-coil region" evidence="1">
    <location>
        <begin position="224"/>
        <end position="258"/>
    </location>
</feature>
<evidence type="ECO:0000313" key="4">
    <source>
        <dbReference type="Proteomes" id="UP000720189"/>
    </source>
</evidence>
<dbReference type="OrthoDB" id="5093989at2759"/>
<sequence length="259" mass="28996">MAPNQEQPVFDHSKVDFTKVGPRRVHMEKVFRHLGLWNPDQVKAIRENCEEDVCAKLPSKGFLQVGQAYFEYFVDKKVWYSILGNGNVSRDDHPWPVPVSDMPPRKDFSEGVSRFYQGWLLRDASIQESQGHSAKSPKSEDSSKDTATPGLAPTQPASIAETSQKSPAVATETVAVKYDPSLPFALQAKPTVATKATRKSSVAFKTVSEKPPSPPNSQLMSTQLTRSVGEVEALREELAGLKEQFRKQQRDIERLKRTR</sequence>
<gene>
    <name evidence="3" type="ORF">BKA55DRAFT_744310</name>
</gene>
<feature type="region of interest" description="Disordered" evidence="2">
    <location>
        <begin position="127"/>
        <end position="166"/>
    </location>
</feature>